<evidence type="ECO:0000259" key="4">
    <source>
        <dbReference type="Pfam" id="PF00465"/>
    </source>
</evidence>
<keyword evidence="2" id="KW-0560">Oxidoreductase</keyword>
<dbReference type="PANTHER" id="PTHR11496:SF102">
    <property type="entry name" value="ALCOHOL DEHYDROGENASE 4"/>
    <property type="match status" value="1"/>
</dbReference>
<dbReference type="Pfam" id="PF25137">
    <property type="entry name" value="ADH_Fe_C"/>
    <property type="match status" value="1"/>
</dbReference>
<dbReference type="Proteomes" id="UP001165584">
    <property type="component" value="Unassembled WGS sequence"/>
</dbReference>
<sequence length="362" mass="37440">MEITAVRFEHETLGQRVIFGSGAAAENLAREVERLGAPRVMLVAGESNTAAADLAPVLRPVVWFHDVAQHVPADVADRARRAAADAQVELVVSIGGGSATGLAKAIALTTGLPIVAVPTTFAGSEATNVWGITESSRKLTGVDARVLPATVVYDAALTLGLPRELVVASGLNAIAHGVDSLWAPRADPITQALALEGIRALQDGLRAITAHPTALEGRERALYGGYLSAVAFASAGSGLHHKICHVLGGSFGLPHAQTHAIVLPTVLAFNGPAVPDLEARAAAAFGAPTADGGLRELRDELEAPRALRDYGFAESDIDEAAAIILPQVPDSNPRPVAKSDLVAILTAAWAGTPLDQKEDARA</sequence>
<dbReference type="RefSeq" id="WP_259505964.1">
    <property type="nucleotide sequence ID" value="NZ_JANLCM010000001.1"/>
</dbReference>
<keyword evidence="3" id="KW-0520">NAD</keyword>
<dbReference type="Pfam" id="PF00465">
    <property type="entry name" value="Fe-ADH"/>
    <property type="match status" value="1"/>
</dbReference>
<evidence type="ECO:0000313" key="6">
    <source>
        <dbReference type="EMBL" id="MCS5717577.1"/>
    </source>
</evidence>
<proteinExistence type="inferred from homology"/>
<evidence type="ECO:0000256" key="3">
    <source>
        <dbReference type="ARBA" id="ARBA00023027"/>
    </source>
</evidence>
<dbReference type="EMBL" id="JANLCM010000001">
    <property type="protein sequence ID" value="MCS5717577.1"/>
    <property type="molecule type" value="Genomic_DNA"/>
</dbReference>
<evidence type="ECO:0000259" key="5">
    <source>
        <dbReference type="Pfam" id="PF25137"/>
    </source>
</evidence>
<gene>
    <name evidence="6" type="ORF">N1027_05435</name>
</gene>
<reference evidence="6" key="1">
    <citation type="submission" date="2022-08" db="EMBL/GenBank/DDBJ databases">
        <authorList>
            <person name="Deng Y."/>
            <person name="Han X.-F."/>
            <person name="Zhang Y.-Q."/>
        </authorList>
    </citation>
    <scope>NUCLEOTIDE SEQUENCE</scope>
    <source>
        <strain evidence="6">CPCC 205763</strain>
    </source>
</reference>
<dbReference type="InterPro" id="IPR001670">
    <property type="entry name" value="ADH_Fe/GldA"/>
</dbReference>
<dbReference type="CDD" id="cd08177">
    <property type="entry name" value="MAR"/>
    <property type="match status" value="1"/>
</dbReference>
<dbReference type="PANTHER" id="PTHR11496">
    <property type="entry name" value="ALCOHOL DEHYDROGENASE"/>
    <property type="match status" value="1"/>
</dbReference>
<feature type="domain" description="Fe-containing alcohol dehydrogenase-like C-terminal" evidence="5">
    <location>
        <begin position="167"/>
        <end position="349"/>
    </location>
</feature>
<feature type="domain" description="Alcohol dehydrogenase iron-type/glycerol dehydrogenase GldA" evidence="4">
    <location>
        <begin position="15"/>
        <end position="154"/>
    </location>
</feature>
<dbReference type="InterPro" id="IPR056798">
    <property type="entry name" value="ADH_Fe_C"/>
</dbReference>
<dbReference type="InterPro" id="IPR034786">
    <property type="entry name" value="MAR"/>
</dbReference>
<organism evidence="6 7">
    <name type="scientific">Herbiconiux aconitum</name>
    <dbReference type="NCBI Taxonomy" id="2970913"/>
    <lineage>
        <taxon>Bacteria</taxon>
        <taxon>Bacillati</taxon>
        <taxon>Actinomycetota</taxon>
        <taxon>Actinomycetes</taxon>
        <taxon>Micrococcales</taxon>
        <taxon>Microbacteriaceae</taxon>
        <taxon>Herbiconiux</taxon>
    </lineage>
</organism>
<comment type="similarity">
    <text evidence="1">Belongs to the iron-containing alcohol dehydrogenase family.</text>
</comment>
<protein>
    <submittedName>
        <fullName evidence="6">Maleylacetate reductase</fullName>
    </submittedName>
</protein>
<evidence type="ECO:0000256" key="1">
    <source>
        <dbReference type="ARBA" id="ARBA00007358"/>
    </source>
</evidence>
<evidence type="ECO:0000313" key="7">
    <source>
        <dbReference type="Proteomes" id="UP001165584"/>
    </source>
</evidence>
<dbReference type="Gene3D" id="3.40.50.1970">
    <property type="match status" value="1"/>
</dbReference>
<name>A0ABT2GMV7_9MICO</name>
<accession>A0ABT2GMV7</accession>
<evidence type="ECO:0000256" key="2">
    <source>
        <dbReference type="ARBA" id="ARBA00023002"/>
    </source>
</evidence>
<keyword evidence="7" id="KW-1185">Reference proteome</keyword>
<comment type="caution">
    <text evidence="6">The sequence shown here is derived from an EMBL/GenBank/DDBJ whole genome shotgun (WGS) entry which is preliminary data.</text>
</comment>
<dbReference type="Gene3D" id="1.20.1090.10">
    <property type="entry name" value="Dehydroquinate synthase-like - alpha domain"/>
    <property type="match status" value="1"/>
</dbReference>
<dbReference type="InterPro" id="IPR039697">
    <property type="entry name" value="Alcohol_dehydrogenase_Fe"/>
</dbReference>
<dbReference type="SUPFAM" id="SSF56796">
    <property type="entry name" value="Dehydroquinate synthase-like"/>
    <property type="match status" value="1"/>
</dbReference>